<evidence type="ECO:0000256" key="2">
    <source>
        <dbReference type="ARBA" id="ARBA00022737"/>
    </source>
</evidence>
<dbReference type="NCBIfam" id="TIGR02543">
    <property type="entry name" value="List_Bact_rpt"/>
    <property type="match status" value="2"/>
</dbReference>
<evidence type="ECO:0000256" key="1">
    <source>
        <dbReference type="ARBA" id="ARBA00004196"/>
    </source>
</evidence>
<organism evidence="6 7">
    <name type="scientific">Anaerobacterium chartisolvens</name>
    <dbReference type="NCBI Taxonomy" id="1297424"/>
    <lineage>
        <taxon>Bacteria</taxon>
        <taxon>Bacillati</taxon>
        <taxon>Bacillota</taxon>
        <taxon>Clostridia</taxon>
        <taxon>Eubacteriales</taxon>
        <taxon>Oscillospiraceae</taxon>
        <taxon>Anaerobacterium</taxon>
    </lineage>
</organism>
<keyword evidence="7" id="KW-1185">Reference proteome</keyword>
<dbReference type="Pfam" id="PF00395">
    <property type="entry name" value="SLH"/>
    <property type="match status" value="3"/>
</dbReference>
<evidence type="ECO:0000259" key="5">
    <source>
        <dbReference type="PROSITE" id="PS51272"/>
    </source>
</evidence>
<evidence type="ECO:0000313" key="7">
    <source>
        <dbReference type="Proteomes" id="UP000253034"/>
    </source>
</evidence>
<dbReference type="GO" id="GO:0030313">
    <property type="term" value="C:cell envelope"/>
    <property type="evidence" value="ECO:0007669"/>
    <property type="project" value="UniProtKB-SubCell"/>
</dbReference>
<comment type="caution">
    <text evidence="6">The sequence shown here is derived from an EMBL/GenBank/DDBJ whole genome shotgun (WGS) entry which is preliminary data.</text>
</comment>
<accession>A0A369B6L4</accession>
<sequence>MLRKTASVMLALIIILSMTAVNPVTTFADGSFQVEGGEPETDFTYESGLLTILTDTPLTISGSTTTDRIKVTDGVNANITLSDVSIEPIADYTCGFKIADNSTGNVSITLEGTNLLKSSTDFAGLEKNGVGGDVGTLTISGDGSLTAIGGENSAGIGGSYSGGGYSSNITIEGTTVTATGGYGGAGIGGGNLGGSSNIIIKGSTVIATGGVYAAGIGGGSGGSGSEITIDDGSNVTATGGEHGGAGIGGGKNGGSNITIIDSTVTATAGGATGSGAGIGGGGYSNIGSNITIRGSTVTAKGWGPGAGIGGGNSGGNVTIDGSTVTATGGSYSAGIGGGGYGSSGGNITIRGGNVTATGGSYGAGIGGIDGGAVSISGDAVVFVNGDASHSANDIGCGNGGFSDGTLEIFDTAAVFLYNGNGPVEKYVTCNDGHILSAPMSYDENLYGIALPVGWSAATNICAYVRPVELAYDANTGGGTVPSQKQHIGTTGTIQPGNSLYRTGYNLNGWNTEQYGEGMNYTPGDSFTFDTNTTLYAKWQPEEYTIHYTLNDGEVGEANPTSYDIEDTFTLNNPIKTGYDFTGWTSEGYNIPITTVTVGPGTIGHLSFIANWTGSTYTIAFNGEGVTVEPASKTVTYHSPYGTLPLPIKTGFNFAGWWTDSNGTGTQITSGNTVTTADNHTLYAKWTDKAVISIAQTVQSHTYDGTAKAFAITGISGFDGVSASDFTVTYNQGDGNISPVNPGSYNVEIMRGEDETFAQFSVTVENGLVINAAAVDIAAISGVTAPMRGAVPVSAIDETDQYTGTVTWKPSVTGTFAASTEYTATITLTPKTGYTLTGVTADFFIVTGATKYNNGADSGIITAVFPITSAASGVEGGGGSSKGSSSGGSPSSTVNNVTCEVTSDSGFHSTLQVTVDTNSRTASVDIGSKLLNKGRTAITIPSIHTADAYKVGIPVRELSTAREQGSLTLNTDVVSVAVPSNMLTGVAGMSESKAEISIGHGDKNGLPGNVKSALGEKPLVQLTLSIDGKQTRWSNPNAPITVSIPYTPTAEELVSPESIIVWYIDGSGNVVTIPNGRYDAATETVTFRTTHFSSYAVAYNKVSFNDVAASVWYNKAVSFIAARGITTGTGNGNYSPEAKLTRGEFIILIMRAYGISPEENPTDNFSDAGNTYYTGYLAAVKKLGISTGIENNMYAPGNHITRQRMFTLLYDMLKAIGQLPDGDSGRLISDFSDAGQINSWAKEAMMLLVETGTISGNGGKLNPTGTTTRAEIAQVLYNLLGK</sequence>
<dbReference type="OrthoDB" id="9798386at2"/>
<gene>
    <name evidence="6" type="ORF">DFR58_10854</name>
</gene>
<feature type="domain" description="SLH" evidence="5">
    <location>
        <begin position="1227"/>
        <end position="1281"/>
    </location>
</feature>
<feature type="region of interest" description="Disordered" evidence="3">
    <location>
        <begin position="874"/>
        <end position="894"/>
    </location>
</feature>
<evidence type="ECO:0000313" key="6">
    <source>
        <dbReference type="EMBL" id="RCX17160.1"/>
    </source>
</evidence>
<dbReference type="RefSeq" id="WP_114297397.1">
    <property type="nucleotide sequence ID" value="NZ_QPJT01000008.1"/>
</dbReference>
<dbReference type="InterPro" id="IPR013378">
    <property type="entry name" value="InlB-like_B-rpt"/>
</dbReference>
<evidence type="ECO:0000256" key="3">
    <source>
        <dbReference type="SAM" id="MobiDB-lite"/>
    </source>
</evidence>
<dbReference type="SMART" id="SM00710">
    <property type="entry name" value="PbH1"/>
    <property type="match status" value="7"/>
</dbReference>
<reference evidence="6 7" key="1">
    <citation type="submission" date="2018-07" db="EMBL/GenBank/DDBJ databases">
        <title>Genomic Encyclopedia of Type Strains, Phase IV (KMG-IV): sequencing the most valuable type-strain genomes for metagenomic binning, comparative biology and taxonomic classification.</title>
        <authorList>
            <person name="Goeker M."/>
        </authorList>
    </citation>
    <scope>NUCLEOTIDE SEQUENCE [LARGE SCALE GENOMIC DNA]</scope>
    <source>
        <strain evidence="6 7">DSM 27016</strain>
    </source>
</reference>
<feature type="domain" description="SLH" evidence="5">
    <location>
        <begin position="1099"/>
        <end position="1162"/>
    </location>
</feature>
<feature type="signal peptide" evidence="4">
    <location>
        <begin position="1"/>
        <end position="20"/>
    </location>
</feature>
<dbReference type="InterPro" id="IPR042229">
    <property type="entry name" value="Listeria/Bacterioides_rpt_sf"/>
</dbReference>
<keyword evidence="4" id="KW-0732">Signal</keyword>
<dbReference type="Gene3D" id="2.60.40.4270">
    <property type="entry name" value="Listeria-Bacteroides repeat domain"/>
    <property type="match status" value="2"/>
</dbReference>
<proteinExistence type="predicted"/>
<comment type="subcellular location">
    <subcellularLocation>
        <location evidence="1">Cell envelope</location>
    </subcellularLocation>
</comment>
<dbReference type="InterPro" id="IPR001119">
    <property type="entry name" value="SLH_dom"/>
</dbReference>
<dbReference type="Proteomes" id="UP000253034">
    <property type="component" value="Unassembled WGS sequence"/>
</dbReference>
<dbReference type="EMBL" id="QPJT01000008">
    <property type="protein sequence ID" value="RCX17160.1"/>
    <property type="molecule type" value="Genomic_DNA"/>
</dbReference>
<dbReference type="InterPro" id="IPR006626">
    <property type="entry name" value="PbH1"/>
</dbReference>
<keyword evidence="2" id="KW-0677">Repeat</keyword>
<protein>
    <submittedName>
        <fullName evidence="6">Putative repeat protein (TIGR02543 family)</fullName>
    </submittedName>
</protein>
<dbReference type="PROSITE" id="PS51272">
    <property type="entry name" value="SLH"/>
    <property type="match status" value="3"/>
</dbReference>
<dbReference type="Pfam" id="PF18889">
    <property type="entry name" value="Beta_helix_3"/>
    <property type="match status" value="7"/>
</dbReference>
<feature type="compositionally biased region" description="Low complexity" evidence="3">
    <location>
        <begin position="881"/>
        <end position="891"/>
    </location>
</feature>
<feature type="domain" description="SLH" evidence="5">
    <location>
        <begin position="1163"/>
        <end position="1222"/>
    </location>
</feature>
<evidence type="ECO:0000256" key="4">
    <source>
        <dbReference type="SAM" id="SignalP"/>
    </source>
</evidence>
<dbReference type="Pfam" id="PF09479">
    <property type="entry name" value="Flg_new"/>
    <property type="match status" value="3"/>
</dbReference>
<name>A0A369B6L4_9FIRM</name>
<feature type="chain" id="PRO_5039142814" evidence="4">
    <location>
        <begin position="21"/>
        <end position="1281"/>
    </location>
</feature>